<reference evidence="2" key="3">
    <citation type="submission" date="2025-09" db="UniProtKB">
        <authorList>
            <consortium name="Ensembl"/>
        </authorList>
    </citation>
    <scope>IDENTIFICATION</scope>
    <source>
        <strain evidence="2">Glennie</strain>
    </source>
</reference>
<organism evidence="2 3">
    <name type="scientific">Ornithorhynchus anatinus</name>
    <name type="common">Duckbill platypus</name>
    <dbReference type="NCBI Taxonomy" id="9258"/>
    <lineage>
        <taxon>Eukaryota</taxon>
        <taxon>Metazoa</taxon>
        <taxon>Chordata</taxon>
        <taxon>Craniata</taxon>
        <taxon>Vertebrata</taxon>
        <taxon>Euteleostomi</taxon>
        <taxon>Mammalia</taxon>
        <taxon>Monotremata</taxon>
        <taxon>Ornithorhynchidae</taxon>
        <taxon>Ornithorhynchus</taxon>
    </lineage>
</organism>
<feature type="region of interest" description="Disordered" evidence="1">
    <location>
        <begin position="852"/>
        <end position="885"/>
    </location>
</feature>
<evidence type="ECO:0000313" key="2">
    <source>
        <dbReference type="Ensembl" id="ENSOANP00000042657.1"/>
    </source>
</evidence>
<feature type="compositionally biased region" description="Pro residues" evidence="1">
    <location>
        <begin position="104"/>
        <end position="116"/>
    </location>
</feature>
<dbReference type="Gene3D" id="1.25.10.10">
    <property type="entry name" value="Leucine-rich Repeat Variant"/>
    <property type="match status" value="2"/>
</dbReference>
<dbReference type="Bgee" id="ENSOANG00000049924">
    <property type="expression patterns" value="Expressed in testis and 7 other cell types or tissues"/>
</dbReference>
<dbReference type="InterPro" id="IPR011989">
    <property type="entry name" value="ARM-like"/>
</dbReference>
<dbReference type="Pfam" id="PF13646">
    <property type="entry name" value="HEAT_2"/>
    <property type="match status" value="1"/>
</dbReference>
<feature type="region of interest" description="Disordered" evidence="1">
    <location>
        <begin position="966"/>
        <end position="993"/>
    </location>
</feature>
<dbReference type="Ensembl" id="ENSOANT00000068777.1">
    <property type="protein sequence ID" value="ENSOANP00000042657.1"/>
    <property type="gene ID" value="ENSOANG00000049924.1"/>
</dbReference>
<accession>A0A6I8NNH5</accession>
<dbReference type="FunCoup" id="A0A6I8NNH5">
    <property type="interactions" value="13"/>
</dbReference>
<dbReference type="Proteomes" id="UP000002279">
    <property type="component" value="Chromosome 1"/>
</dbReference>
<dbReference type="GO" id="GO:0016491">
    <property type="term" value="F:oxidoreductase activity"/>
    <property type="evidence" value="ECO:0000318"/>
    <property type="project" value="GO_Central"/>
</dbReference>
<dbReference type="SUPFAM" id="SSF48371">
    <property type="entry name" value="ARM repeat"/>
    <property type="match status" value="1"/>
</dbReference>
<feature type="region of interest" description="Disordered" evidence="1">
    <location>
        <begin position="1"/>
        <end position="48"/>
    </location>
</feature>
<dbReference type="AlphaFoldDB" id="A0A6I8NNH5"/>
<reference evidence="2" key="2">
    <citation type="submission" date="2025-08" db="UniProtKB">
        <authorList>
            <consortium name="Ensembl"/>
        </authorList>
    </citation>
    <scope>IDENTIFICATION</scope>
    <source>
        <strain evidence="2">Glennie</strain>
    </source>
</reference>
<feature type="compositionally biased region" description="Basic residues" evidence="1">
    <location>
        <begin position="321"/>
        <end position="330"/>
    </location>
</feature>
<name>A0A6I8NNH5_ORNAN</name>
<dbReference type="PANTHER" id="PTHR12697">
    <property type="entry name" value="PBS LYASE HEAT-LIKE PROTEIN"/>
    <property type="match status" value="1"/>
</dbReference>
<dbReference type="InParanoid" id="A0A6I8NNH5"/>
<feature type="compositionally biased region" description="Pro residues" evidence="1">
    <location>
        <begin position="854"/>
        <end position="876"/>
    </location>
</feature>
<keyword evidence="3" id="KW-1185">Reference proteome</keyword>
<evidence type="ECO:0000313" key="3">
    <source>
        <dbReference type="Proteomes" id="UP000002279"/>
    </source>
</evidence>
<evidence type="ECO:0008006" key="4">
    <source>
        <dbReference type="Google" id="ProtNLM"/>
    </source>
</evidence>
<feature type="region of interest" description="Disordered" evidence="1">
    <location>
        <begin position="376"/>
        <end position="399"/>
    </location>
</feature>
<evidence type="ECO:0000256" key="1">
    <source>
        <dbReference type="SAM" id="MobiDB-lite"/>
    </source>
</evidence>
<feature type="region of interest" description="Disordered" evidence="1">
    <location>
        <begin position="315"/>
        <end position="336"/>
    </location>
</feature>
<protein>
    <recommendedName>
        <fullName evidence="4">HEAT repeat containing 4</fullName>
    </recommendedName>
</protein>
<feature type="compositionally biased region" description="Pro residues" evidence="1">
    <location>
        <begin position="155"/>
        <end position="171"/>
    </location>
</feature>
<reference evidence="2 3" key="1">
    <citation type="journal article" date="2008" name="Nature">
        <title>Genome analysis of the platypus reveals unique signatures of evolution.</title>
        <authorList>
            <person name="Warren W.C."/>
            <person name="Hillier L.W."/>
            <person name="Marshall Graves J.A."/>
            <person name="Birney E."/>
            <person name="Ponting C.P."/>
            <person name="Grutzner F."/>
            <person name="Belov K."/>
            <person name="Miller W."/>
            <person name="Clarke L."/>
            <person name="Chinwalla A.T."/>
            <person name="Yang S.P."/>
            <person name="Heger A."/>
            <person name="Locke D.P."/>
            <person name="Miethke P."/>
            <person name="Waters P.D."/>
            <person name="Veyrunes F."/>
            <person name="Fulton L."/>
            <person name="Fulton B."/>
            <person name="Graves T."/>
            <person name="Wallis J."/>
            <person name="Puente X.S."/>
            <person name="Lopez-Otin C."/>
            <person name="Ordonez G.R."/>
            <person name="Eichler E.E."/>
            <person name="Chen L."/>
            <person name="Cheng Z."/>
            <person name="Deakin J.E."/>
            <person name="Alsop A."/>
            <person name="Thompson K."/>
            <person name="Kirby P."/>
            <person name="Papenfuss A.T."/>
            <person name="Wakefield M.J."/>
            <person name="Olender T."/>
            <person name="Lancet D."/>
            <person name="Huttley G.A."/>
            <person name="Smit A.F."/>
            <person name="Pask A."/>
            <person name="Temple-Smith P."/>
            <person name="Batzer M.A."/>
            <person name="Walker J.A."/>
            <person name="Konkel M.K."/>
            <person name="Harris R.S."/>
            <person name="Whittington C.M."/>
            <person name="Wong E.S."/>
            <person name="Gemmell N.J."/>
            <person name="Buschiazzo E."/>
            <person name="Vargas Jentzsch I.M."/>
            <person name="Merkel A."/>
            <person name="Schmitz J."/>
            <person name="Zemann A."/>
            <person name="Churakov G."/>
            <person name="Kriegs J.O."/>
            <person name="Brosius J."/>
            <person name="Murchison E.P."/>
            <person name="Sachidanandam R."/>
            <person name="Smith C."/>
            <person name="Hannon G.J."/>
            <person name="Tsend-Ayush E."/>
            <person name="McMillan D."/>
            <person name="Attenborough R."/>
            <person name="Rens W."/>
            <person name="Ferguson-Smith M."/>
            <person name="Lefevre C.M."/>
            <person name="Sharp J.A."/>
            <person name="Nicholas K.R."/>
            <person name="Ray D.A."/>
            <person name="Kube M."/>
            <person name="Reinhardt R."/>
            <person name="Pringle T.H."/>
            <person name="Taylor J."/>
            <person name="Jones R.C."/>
            <person name="Nixon B."/>
            <person name="Dacheux J.L."/>
            <person name="Niwa H."/>
            <person name="Sekita Y."/>
            <person name="Huang X."/>
            <person name="Stark A."/>
            <person name="Kheradpour P."/>
            <person name="Kellis M."/>
            <person name="Flicek P."/>
            <person name="Chen Y."/>
            <person name="Webber C."/>
            <person name="Hardison R."/>
            <person name="Nelson J."/>
            <person name="Hallsworth-Pepin K."/>
            <person name="Delehaunty K."/>
            <person name="Markovic C."/>
            <person name="Minx P."/>
            <person name="Feng Y."/>
            <person name="Kremitzki C."/>
            <person name="Mitreva M."/>
            <person name="Glasscock J."/>
            <person name="Wylie T."/>
            <person name="Wohldmann P."/>
            <person name="Thiru P."/>
            <person name="Nhan M.N."/>
            <person name="Pohl C.S."/>
            <person name="Smith S.M."/>
            <person name="Hou S."/>
            <person name="Nefedov M."/>
            <person name="de Jong P.J."/>
            <person name="Renfree M.B."/>
            <person name="Mardis E.R."/>
            <person name="Wilson R.K."/>
        </authorList>
    </citation>
    <scope>NUCLEOTIDE SEQUENCE [LARGE SCALE GENOMIC DNA]</scope>
    <source>
        <strain evidence="2 3">Glennie</strain>
    </source>
</reference>
<proteinExistence type="predicted"/>
<dbReference type="PANTHER" id="PTHR12697:SF20">
    <property type="entry name" value="HEAT REPEAT-CONTAINING PROTEIN 4"/>
    <property type="match status" value="1"/>
</dbReference>
<dbReference type="GeneTree" id="ENSGT00390000013207"/>
<dbReference type="InterPro" id="IPR016024">
    <property type="entry name" value="ARM-type_fold"/>
</dbReference>
<feature type="region of interest" description="Disordered" evidence="1">
    <location>
        <begin position="95"/>
        <end position="188"/>
    </location>
</feature>
<sequence>MKPSAFFHANDPFPLYAEGKPSGTGSRRGSDGPSGLPPAEPLHRRRRERLEARYLETAAADLGFSEDVVRQRAPASLLYGRYDFARLYDPSDVVARPGVQAPRAPRPPGLRPPPRPSEPEEASASPPRPAGPEGPRKPRGRRRAAGADDAAGKMSPPPPAGLDPPAGPRPVPGGWTPERRGAGPWLRPSEREAWEWENLVLEKLDKRTARWIASKGPGPPGGPGGLPERWQGFLHRRYDWSRIRDELTSASDLELLAELEREETPELEGPGARAPGRPEERAELLLPVYYRMPAYLPQAPTAETRVSNKTAEHLLTEQGRRRAPPYHRPPRANPRAGKYAFATDNAFEQEIYFARRPERGAFRWTAPPSPAKDLLQMDQEKAATSRGRRERPAGKSAEDPPWELRALRAMLRDWKTSWMLTTRWQDATVEGLLRLLGDVQDGVRIHAIATCASAALERPRPLEDAKEADPEERVATPPVRDIPEDLRPALRAALSDGNVNVSMAAAVCQYAMRTQNRQARDIMERALLKGNDADSWAAAQCLALGGTATFPVLKRILSQLFDRKDGETEAQVFLLLSHLNKQTGPIHALLAVELNSCQWEDRILACRALSRVGGTVGRDLKNKLSQLMWKDWNEGVRRAAAQALGQMRLGKEIHDQLRVKLSHGDSRERAKALTLIGWLRLMTAKLLPGFLRCFSDDFVSVRRGACLAAGALRIGDRMVLDSLLKLVRSDPSWKIKAYAIRALGQIGRVSPKLRDLLLWTVRYEEEPGLRLEACRTIVALRLQGDAVRDTLVDVPLLETHEAVLGEANRAIEVLHLQGKGNREMIRKIRDKVKTRRGRAVARAILSIERYRAVTPPPPAPPAPPQSPTEGPSPPRGLPRLSPPFLFSRPLPRRPSSLPLLFPPLPTLRRFCTYPPFCLLKAGSLFLPMSVSPHPPAGRELVAARHRLSSPLHRTLPGARYGAPRTVNTVERTEEFTVRPPPPVPAARRSAAVR</sequence>